<reference evidence="1" key="1">
    <citation type="journal article" date="2020" name="bioRxiv">
        <title>Chromosome-level reference genome of the European wasp spider Argiope bruennichi: a resource for studies on range expansion and evolutionary adaptation.</title>
        <authorList>
            <person name="Sheffer M.M."/>
            <person name="Hoppe A."/>
            <person name="Krehenwinkel H."/>
            <person name="Uhl G."/>
            <person name="Kuss A.W."/>
            <person name="Jensen L."/>
            <person name="Jensen C."/>
            <person name="Gillespie R.G."/>
            <person name="Hoff K.J."/>
            <person name="Prost S."/>
        </authorList>
    </citation>
    <scope>NUCLEOTIDE SEQUENCE</scope>
</reference>
<dbReference type="EMBL" id="JABXBU010000011">
    <property type="protein sequence ID" value="KAF8790904.1"/>
    <property type="molecule type" value="Genomic_DNA"/>
</dbReference>
<dbReference type="Proteomes" id="UP000807504">
    <property type="component" value="Unassembled WGS sequence"/>
</dbReference>
<name>A0A8T0FI24_ARGBR</name>
<evidence type="ECO:0000313" key="1">
    <source>
        <dbReference type="EMBL" id="KAF8790904.1"/>
    </source>
</evidence>
<gene>
    <name evidence="1" type="ORF">HNY73_005850</name>
</gene>
<sequence>MESRMRLVGYFANEMLSEEQMFLLGPTFQLTRGGMCEIDQVSFETSNGCSNPDYEEFSKPFYGDRESTKPQNQLVARRIIPMMLQCLRLAIPNRGPKLQKSRNLSERIKLILDSRSTKIDVKFHSLFGDSGPKII</sequence>
<comment type="caution">
    <text evidence="1">The sequence shown here is derived from an EMBL/GenBank/DDBJ whole genome shotgun (WGS) entry which is preliminary data.</text>
</comment>
<keyword evidence="2" id="KW-1185">Reference proteome</keyword>
<protein>
    <submittedName>
        <fullName evidence="1">Uncharacterized protein</fullName>
    </submittedName>
</protein>
<evidence type="ECO:0000313" key="2">
    <source>
        <dbReference type="Proteomes" id="UP000807504"/>
    </source>
</evidence>
<organism evidence="1 2">
    <name type="scientific">Argiope bruennichi</name>
    <name type="common">Wasp spider</name>
    <name type="synonym">Aranea bruennichi</name>
    <dbReference type="NCBI Taxonomy" id="94029"/>
    <lineage>
        <taxon>Eukaryota</taxon>
        <taxon>Metazoa</taxon>
        <taxon>Ecdysozoa</taxon>
        <taxon>Arthropoda</taxon>
        <taxon>Chelicerata</taxon>
        <taxon>Arachnida</taxon>
        <taxon>Araneae</taxon>
        <taxon>Araneomorphae</taxon>
        <taxon>Entelegynae</taxon>
        <taxon>Araneoidea</taxon>
        <taxon>Araneidae</taxon>
        <taxon>Argiope</taxon>
    </lineage>
</organism>
<dbReference type="AlphaFoldDB" id="A0A8T0FI24"/>
<accession>A0A8T0FI24</accession>
<reference evidence="1" key="2">
    <citation type="submission" date="2020-06" db="EMBL/GenBank/DDBJ databases">
        <authorList>
            <person name="Sheffer M."/>
        </authorList>
    </citation>
    <scope>NUCLEOTIDE SEQUENCE</scope>
</reference>
<proteinExistence type="predicted"/>